<organism evidence="2 3">
    <name type="scientific">Volvox reticuliferus</name>
    <dbReference type="NCBI Taxonomy" id="1737510"/>
    <lineage>
        <taxon>Eukaryota</taxon>
        <taxon>Viridiplantae</taxon>
        <taxon>Chlorophyta</taxon>
        <taxon>core chlorophytes</taxon>
        <taxon>Chlorophyceae</taxon>
        <taxon>CS clade</taxon>
        <taxon>Chlamydomonadales</taxon>
        <taxon>Volvocaceae</taxon>
        <taxon>Volvox</taxon>
    </lineage>
</organism>
<evidence type="ECO:0000313" key="3">
    <source>
        <dbReference type="Proteomes" id="UP000747110"/>
    </source>
</evidence>
<feature type="region of interest" description="Disordered" evidence="1">
    <location>
        <begin position="172"/>
        <end position="200"/>
    </location>
</feature>
<name>A0A8J4CGD1_9CHLO</name>
<dbReference type="Proteomes" id="UP000747110">
    <property type="component" value="Unassembled WGS sequence"/>
</dbReference>
<reference evidence="2" key="1">
    <citation type="journal article" date="2021" name="Proc. Natl. Acad. Sci. U.S.A.">
        <title>Three genomes in the algal genus Volvox reveal the fate of a haploid sex-determining region after a transition to homothallism.</title>
        <authorList>
            <person name="Yamamoto K."/>
            <person name="Hamaji T."/>
            <person name="Kawai-Toyooka H."/>
            <person name="Matsuzaki R."/>
            <person name="Takahashi F."/>
            <person name="Nishimura Y."/>
            <person name="Kawachi M."/>
            <person name="Noguchi H."/>
            <person name="Minakuchi Y."/>
            <person name="Umen J.G."/>
            <person name="Toyoda A."/>
            <person name="Nozaki H."/>
        </authorList>
    </citation>
    <scope>NUCLEOTIDE SEQUENCE</scope>
    <source>
        <strain evidence="2">NIES-3786</strain>
    </source>
</reference>
<dbReference type="EMBL" id="BNCP01000021">
    <property type="protein sequence ID" value="GIL81274.1"/>
    <property type="molecule type" value="Genomic_DNA"/>
</dbReference>
<evidence type="ECO:0000313" key="2">
    <source>
        <dbReference type="EMBL" id="GIL81274.1"/>
    </source>
</evidence>
<dbReference type="OrthoDB" id="553067at2759"/>
<feature type="non-terminal residue" evidence="2">
    <location>
        <position position="470"/>
    </location>
</feature>
<proteinExistence type="predicted"/>
<sequence length="470" mass="46350">AAAAQAAARRSGNGGAAAAAIAATSAPRIPSRLSNTQVPHIPLQQSPAAPRDAPASAGMPRLAIRCGSGGANRRTSVGGYSPSALDVTDSGSGALYRLADVPNFTGGQAVPYGVGGAVTAAQTPAPPPAHRMTPPRLHQPAADVRSCRHSAGGIAPDGRGLFVLVGGGSGAGSSGTGSGAASPLPHGDSRPAAHVARQSPGGRASIDFGLGYNLNDLQGAARAAGSGSDGCAVSLPGSPSAAAASAAAQRVVAGRISTGSGAVMAPPSPALQQRPPALQPLQPSYPGPVGMLPTLQTQLSNSPVERVSEHASCPQTPLTGWPMSPAAAGVSSPQAQPAQLQQHLLHPHAQQHYSVSCNGGGGCNSNGNSNNTLSPRVIVPIVSDWASGGASSAGTPTAGRRSRRVTQPGILPPGEDLILTSRASVDLDGPTVGAVEDASMSHHVLPPGATGLGFGSPYRPLMNSGSGRLL</sequence>
<dbReference type="AlphaFoldDB" id="A0A8J4CGD1"/>
<feature type="region of interest" description="Disordered" evidence="1">
    <location>
        <begin position="388"/>
        <end position="415"/>
    </location>
</feature>
<evidence type="ECO:0000256" key="1">
    <source>
        <dbReference type="SAM" id="MobiDB-lite"/>
    </source>
</evidence>
<comment type="caution">
    <text evidence="2">The sequence shown here is derived from an EMBL/GenBank/DDBJ whole genome shotgun (WGS) entry which is preliminary data.</text>
</comment>
<keyword evidence="3" id="KW-1185">Reference proteome</keyword>
<protein>
    <submittedName>
        <fullName evidence="2">Uncharacterized protein</fullName>
    </submittedName>
</protein>
<gene>
    <name evidence="2" type="ORF">Vretifemale_10317</name>
</gene>
<accession>A0A8J4CGD1</accession>